<proteinExistence type="predicted"/>
<dbReference type="InterPro" id="IPR013655">
    <property type="entry name" value="PAS_fold_3"/>
</dbReference>
<dbReference type="InterPro" id="IPR035965">
    <property type="entry name" value="PAS-like_dom_sf"/>
</dbReference>
<evidence type="ECO:0000313" key="20">
    <source>
        <dbReference type="Proteomes" id="UP000742631"/>
    </source>
</evidence>
<reference evidence="19" key="1">
    <citation type="journal article" date="2021" name="PeerJ">
        <title>Extensive microbial diversity within the chicken gut microbiome revealed by metagenomics and culture.</title>
        <authorList>
            <person name="Gilroy R."/>
            <person name="Ravi A."/>
            <person name="Getino M."/>
            <person name="Pursley I."/>
            <person name="Horton D.L."/>
            <person name="Alikhan N.F."/>
            <person name="Baker D."/>
            <person name="Gharbi K."/>
            <person name="Hall N."/>
            <person name="Watson M."/>
            <person name="Adriaenssens E.M."/>
            <person name="Foster-Nyarko E."/>
            <person name="Jarju S."/>
            <person name="Secka A."/>
            <person name="Antonio M."/>
            <person name="Oren A."/>
            <person name="Chaudhuri R.R."/>
            <person name="La Ragione R."/>
            <person name="Hildebrand F."/>
            <person name="Pallen M.J."/>
        </authorList>
    </citation>
    <scope>NUCLEOTIDE SEQUENCE</scope>
    <source>
        <strain evidence="19">316</strain>
    </source>
</reference>
<dbReference type="SMART" id="SM00911">
    <property type="entry name" value="HWE_HK"/>
    <property type="match status" value="1"/>
</dbReference>
<keyword evidence="14" id="KW-0675">Receptor</keyword>
<evidence type="ECO:0000259" key="16">
    <source>
        <dbReference type="PROSITE" id="PS50110"/>
    </source>
</evidence>
<feature type="domain" description="PAC" evidence="18">
    <location>
        <begin position="828"/>
        <end position="881"/>
    </location>
</feature>
<keyword evidence="7" id="KW-0285">Flavoprotein</keyword>
<dbReference type="PROSITE" id="PS50112">
    <property type="entry name" value="PAS"/>
    <property type="match status" value="1"/>
</dbReference>
<keyword evidence="11" id="KW-0418">Kinase</keyword>
<sequence>MSEGTAIWPFGSGEMVERVRGYNWAATPLGAVERWPQSLKTAVELTLGSRLPSILAWGPRLTLIYNDAHIPTLGDKHPAALGQPFVEVWTDPRMPRLVEAIFRGEALEFVDQRCDMPARTEQPIGWFTGGWIPVRDDTGAIAGFHSIGMETTQRVLAEQALRESEEHLRHTVEFNPQVAWTAAPDGTIDFSSHRFHVWTGISGLGESWVSVQHPADGPVLTAAWAESVRIGTPLDIQHRVRLQETGGYRWLRSRAYPRRDPAGRIIRWYGTSEDIHESKLAEQALREREEQQAFLLRLSDALRPLAEPAEIQAEACRLLGDHLEIDRAHYTAIYEAEGYAVIEREHLRGDARALAGTYPLSFIDSFLPLYKTGLPVAVPDAATSPRLPEASRALLLEHGFRAWIGVPLIKHDALVGAFSVLCSAPRAWSEGETSLVSETAERIWAAMERARAERAAREADMRLRTMADAAPVLIWDVDPSGVISANDHFVDFFGAGLDVVGGMGWVNFLHPDDAEGYLAAYTAAYTQRCPFGSEARFLRADGQYRRLSSSGRPLGESRFVGVSIDVTERHDAEKRVRRNNAVLQAINVVFGQTLGASSEEELARISLDVAEDLTGSAIGFLAEIDEATGRLDNLLFSDRSRAQLARSSLVDRSGPNGGVEDLYWRMLREGRGFIDNTLVANPGSLATEECRLPLGAFLGVPLNQGGAIRGLIGLGNREGGYRPEDLAAAEALVPAIWHALRSKRAELRLRESEERFRQFAEASSDVLWIRDAETLSVEYVSPALLPVYGFEPGAFVGREVRHWGALMVPEDRERALHSLTRAVDGESLVNEFRIMRPHDGAFRWIRSTLFPLRDELGRVRRIGGLSSDITEAKLLIEHQAVLLAELQHRVRNIMAVTRSIVARTGERAETVAEYASLVGGRLLTLARVQALLTRSAGAGVKMATIVHDEVSAQALREEQYTLSGPEIELPPKAAEILTLAVHELATNALKYGALSVPEGCVRVRWSVFAKEGETWLRFDWAESGAPDPAPISRRGFGRELIEGRLPYELSGTGKLEIDSEGARCHLEFPLRDRASILGTDAPQRATVFGGMLDMTSQADLSGHHILVVEDDYYLATDTARALQKVGAQVVGPCPSEEAAREALAEIRPTAALVDINLGAGPSFTLAHLLREGGIPFVFITGYDEGVIPPEFSNVERLQKPVEMRHVITFLADTLLRQPS</sequence>
<keyword evidence="6" id="KW-0716">Sensory transduction</keyword>
<dbReference type="Pfam" id="PF08447">
    <property type="entry name" value="PAS_3"/>
    <property type="match status" value="3"/>
</dbReference>
<dbReference type="SMART" id="SM00086">
    <property type="entry name" value="PAC"/>
    <property type="match status" value="3"/>
</dbReference>
<feature type="domain" description="PAC" evidence="18">
    <location>
        <begin position="234"/>
        <end position="287"/>
    </location>
</feature>
<dbReference type="SMART" id="SM00091">
    <property type="entry name" value="PAS"/>
    <property type="match status" value="3"/>
</dbReference>
<dbReference type="AlphaFoldDB" id="A0A921E4J5"/>
<feature type="modified residue" description="4-aspartylphosphate" evidence="15">
    <location>
        <position position="1154"/>
    </location>
</feature>
<dbReference type="InterPro" id="IPR000700">
    <property type="entry name" value="PAS-assoc_C"/>
</dbReference>
<keyword evidence="12" id="KW-0067">ATP-binding</keyword>
<dbReference type="Gene3D" id="3.30.450.20">
    <property type="entry name" value="PAS domain"/>
    <property type="match status" value="4"/>
</dbReference>
<evidence type="ECO:0000256" key="13">
    <source>
        <dbReference type="ARBA" id="ARBA00022991"/>
    </source>
</evidence>
<keyword evidence="8" id="KW-0288">FMN</keyword>
<keyword evidence="9" id="KW-0808">Transferase</keyword>
<evidence type="ECO:0000256" key="14">
    <source>
        <dbReference type="ARBA" id="ARBA00023170"/>
    </source>
</evidence>
<dbReference type="EMBL" id="DYYG01000035">
    <property type="protein sequence ID" value="HJE24422.1"/>
    <property type="molecule type" value="Genomic_DNA"/>
</dbReference>
<dbReference type="PANTHER" id="PTHR43304">
    <property type="entry name" value="PHYTOCHROME-LIKE PROTEIN CPH1"/>
    <property type="match status" value="1"/>
</dbReference>
<dbReference type="SUPFAM" id="SSF55785">
    <property type="entry name" value="PYP-like sensor domain (PAS domain)"/>
    <property type="match status" value="4"/>
</dbReference>
<reference evidence="19" key="2">
    <citation type="submission" date="2021-09" db="EMBL/GenBank/DDBJ databases">
        <authorList>
            <person name="Gilroy R."/>
        </authorList>
    </citation>
    <scope>NUCLEOTIDE SEQUENCE</scope>
    <source>
        <strain evidence="19">316</strain>
    </source>
</reference>
<protein>
    <recommendedName>
        <fullName evidence="3">Blue-light-activated histidine kinase</fullName>
        <ecNumber evidence="2">2.7.13.3</ecNumber>
    </recommendedName>
</protein>
<evidence type="ECO:0000256" key="6">
    <source>
        <dbReference type="ARBA" id="ARBA00022606"/>
    </source>
</evidence>
<comment type="catalytic activity">
    <reaction evidence="1">
        <text>ATP + protein L-histidine = ADP + protein N-phospho-L-histidine.</text>
        <dbReference type="EC" id="2.7.13.3"/>
    </reaction>
</comment>
<dbReference type="InterPro" id="IPR001610">
    <property type="entry name" value="PAC"/>
</dbReference>
<dbReference type="Gene3D" id="3.40.50.2300">
    <property type="match status" value="1"/>
</dbReference>
<evidence type="ECO:0000256" key="9">
    <source>
        <dbReference type="ARBA" id="ARBA00022679"/>
    </source>
</evidence>
<dbReference type="PROSITE" id="PS50113">
    <property type="entry name" value="PAC"/>
    <property type="match status" value="2"/>
</dbReference>
<comment type="caution">
    <text evidence="19">The sequence shown here is derived from an EMBL/GenBank/DDBJ whole genome shotgun (WGS) entry which is preliminary data.</text>
</comment>
<accession>A0A921E4J5</accession>
<dbReference type="SUPFAM" id="SSF52172">
    <property type="entry name" value="CheY-like"/>
    <property type="match status" value="1"/>
</dbReference>
<evidence type="ECO:0000256" key="5">
    <source>
        <dbReference type="ARBA" id="ARBA00022553"/>
    </source>
</evidence>
<dbReference type="GO" id="GO:0005524">
    <property type="term" value="F:ATP binding"/>
    <property type="evidence" value="ECO:0007669"/>
    <property type="project" value="UniProtKB-KW"/>
</dbReference>
<dbReference type="Pfam" id="PF13185">
    <property type="entry name" value="GAF_2"/>
    <property type="match status" value="1"/>
</dbReference>
<dbReference type="SMART" id="SM00065">
    <property type="entry name" value="GAF"/>
    <property type="match status" value="2"/>
</dbReference>
<dbReference type="PROSITE" id="PS50110">
    <property type="entry name" value="RESPONSE_REGULATORY"/>
    <property type="match status" value="1"/>
</dbReference>
<dbReference type="InterPro" id="IPR000014">
    <property type="entry name" value="PAS"/>
</dbReference>
<dbReference type="Gene3D" id="3.30.565.10">
    <property type="entry name" value="Histidine kinase-like ATPase, C-terminal domain"/>
    <property type="match status" value="1"/>
</dbReference>
<gene>
    <name evidence="19" type="ORF">K8W01_12260</name>
</gene>
<evidence type="ECO:0000256" key="7">
    <source>
        <dbReference type="ARBA" id="ARBA00022630"/>
    </source>
</evidence>
<keyword evidence="4" id="KW-0600">Photoreceptor protein</keyword>
<evidence type="ECO:0000313" key="19">
    <source>
        <dbReference type="EMBL" id="HJE24422.1"/>
    </source>
</evidence>
<organism evidence="19 20">
    <name type="scientific">Methylorubrum populi</name>
    <dbReference type="NCBI Taxonomy" id="223967"/>
    <lineage>
        <taxon>Bacteria</taxon>
        <taxon>Pseudomonadati</taxon>
        <taxon>Pseudomonadota</taxon>
        <taxon>Alphaproteobacteria</taxon>
        <taxon>Hyphomicrobiales</taxon>
        <taxon>Methylobacteriaceae</taxon>
        <taxon>Methylorubrum</taxon>
    </lineage>
</organism>
<dbReference type="InterPro" id="IPR003018">
    <property type="entry name" value="GAF"/>
</dbReference>
<dbReference type="SUPFAM" id="SSF55781">
    <property type="entry name" value="GAF domain-like"/>
    <property type="match status" value="2"/>
</dbReference>
<feature type="domain" description="Response regulatory" evidence="16">
    <location>
        <begin position="1104"/>
        <end position="1214"/>
    </location>
</feature>
<dbReference type="EC" id="2.7.13.3" evidence="2"/>
<evidence type="ECO:0000256" key="10">
    <source>
        <dbReference type="ARBA" id="ARBA00022741"/>
    </source>
</evidence>
<dbReference type="Pfam" id="PF07536">
    <property type="entry name" value="HWE_HK"/>
    <property type="match status" value="1"/>
</dbReference>
<evidence type="ECO:0000259" key="17">
    <source>
        <dbReference type="PROSITE" id="PS50112"/>
    </source>
</evidence>
<evidence type="ECO:0000256" key="12">
    <source>
        <dbReference type="ARBA" id="ARBA00022840"/>
    </source>
</evidence>
<dbReference type="InterPro" id="IPR011102">
    <property type="entry name" value="Sig_transdc_His_kinase_HWE"/>
</dbReference>
<dbReference type="CDD" id="cd00130">
    <property type="entry name" value="PAS"/>
    <property type="match status" value="3"/>
</dbReference>
<evidence type="ECO:0000259" key="18">
    <source>
        <dbReference type="PROSITE" id="PS50113"/>
    </source>
</evidence>
<evidence type="ECO:0000256" key="15">
    <source>
        <dbReference type="PROSITE-ProRule" id="PRU00169"/>
    </source>
</evidence>
<dbReference type="InterPro" id="IPR001789">
    <property type="entry name" value="Sig_transdc_resp-reg_receiver"/>
</dbReference>
<dbReference type="InterPro" id="IPR036890">
    <property type="entry name" value="HATPase_C_sf"/>
</dbReference>
<dbReference type="PANTHER" id="PTHR43304:SF1">
    <property type="entry name" value="PAC DOMAIN-CONTAINING PROTEIN"/>
    <property type="match status" value="1"/>
</dbReference>
<evidence type="ECO:0000256" key="8">
    <source>
        <dbReference type="ARBA" id="ARBA00022643"/>
    </source>
</evidence>
<dbReference type="InterPro" id="IPR011006">
    <property type="entry name" value="CheY-like_superfamily"/>
</dbReference>
<keyword evidence="13" id="KW-0157">Chromophore</keyword>
<dbReference type="NCBIfam" id="TIGR00229">
    <property type="entry name" value="sensory_box"/>
    <property type="match status" value="3"/>
</dbReference>
<evidence type="ECO:0000256" key="2">
    <source>
        <dbReference type="ARBA" id="ARBA00012438"/>
    </source>
</evidence>
<dbReference type="Pfam" id="PF01590">
    <property type="entry name" value="GAF"/>
    <property type="match status" value="1"/>
</dbReference>
<dbReference type="GO" id="GO:0009881">
    <property type="term" value="F:photoreceptor activity"/>
    <property type="evidence" value="ECO:0007669"/>
    <property type="project" value="UniProtKB-KW"/>
</dbReference>
<name>A0A921E4J5_9HYPH</name>
<dbReference type="Proteomes" id="UP000742631">
    <property type="component" value="Unassembled WGS sequence"/>
</dbReference>
<evidence type="ECO:0000256" key="3">
    <source>
        <dbReference type="ARBA" id="ARBA00021740"/>
    </source>
</evidence>
<keyword evidence="5 15" id="KW-0597">Phosphoprotein</keyword>
<dbReference type="InterPro" id="IPR029016">
    <property type="entry name" value="GAF-like_dom_sf"/>
</dbReference>
<dbReference type="GO" id="GO:0004673">
    <property type="term" value="F:protein histidine kinase activity"/>
    <property type="evidence" value="ECO:0007669"/>
    <property type="project" value="UniProtKB-EC"/>
</dbReference>
<evidence type="ECO:0000256" key="11">
    <source>
        <dbReference type="ARBA" id="ARBA00022777"/>
    </source>
</evidence>
<feature type="domain" description="PAS" evidence="17">
    <location>
        <begin position="752"/>
        <end position="826"/>
    </location>
</feature>
<dbReference type="InterPro" id="IPR052162">
    <property type="entry name" value="Sensor_kinase/Photoreceptor"/>
</dbReference>
<dbReference type="Gene3D" id="3.30.450.40">
    <property type="match status" value="2"/>
</dbReference>
<dbReference type="GO" id="GO:0000160">
    <property type="term" value="P:phosphorelay signal transduction system"/>
    <property type="evidence" value="ECO:0007669"/>
    <property type="project" value="InterPro"/>
</dbReference>
<evidence type="ECO:0000256" key="4">
    <source>
        <dbReference type="ARBA" id="ARBA00022543"/>
    </source>
</evidence>
<evidence type="ECO:0000256" key="1">
    <source>
        <dbReference type="ARBA" id="ARBA00000085"/>
    </source>
</evidence>
<keyword evidence="10" id="KW-0547">Nucleotide-binding</keyword>